<dbReference type="AlphaFoldDB" id="A0A9D1RB71"/>
<feature type="domain" description="Peptidase S11 D-alanyl-D-alanine carboxypeptidase A N-terminal" evidence="10">
    <location>
        <begin position="75"/>
        <end position="299"/>
    </location>
</feature>
<evidence type="ECO:0000313" key="11">
    <source>
        <dbReference type="EMBL" id="HIW84230.1"/>
    </source>
</evidence>
<protein>
    <submittedName>
        <fullName evidence="11">D-alanyl-D-alanine carboxypeptidase</fullName>
    </submittedName>
</protein>
<evidence type="ECO:0000256" key="2">
    <source>
        <dbReference type="ARBA" id="ARBA00022729"/>
    </source>
</evidence>
<reference evidence="11" key="2">
    <citation type="submission" date="2021-04" db="EMBL/GenBank/DDBJ databases">
        <authorList>
            <person name="Gilroy R."/>
        </authorList>
    </citation>
    <scope>NUCLEOTIDE SEQUENCE</scope>
    <source>
        <strain evidence="11">ChiSxjej1B13-11762</strain>
    </source>
</reference>
<keyword evidence="11" id="KW-0645">Protease</keyword>
<gene>
    <name evidence="11" type="ORF">H9873_07905</name>
</gene>
<evidence type="ECO:0000256" key="7">
    <source>
        <dbReference type="PIRSR" id="PIRSR618044-1"/>
    </source>
</evidence>
<evidence type="ECO:0000256" key="3">
    <source>
        <dbReference type="ARBA" id="ARBA00022801"/>
    </source>
</evidence>
<accession>A0A9D1RB71</accession>
<keyword evidence="4" id="KW-0133">Cell shape</keyword>
<feature type="active site" description="Proton acceptor" evidence="7">
    <location>
        <position position="98"/>
    </location>
</feature>
<dbReference type="SUPFAM" id="SSF56601">
    <property type="entry name" value="beta-lactamase/transpeptidase-like"/>
    <property type="match status" value="1"/>
</dbReference>
<dbReference type="GO" id="GO:0009002">
    <property type="term" value="F:serine-type D-Ala-D-Ala carboxypeptidase activity"/>
    <property type="evidence" value="ECO:0007669"/>
    <property type="project" value="InterPro"/>
</dbReference>
<dbReference type="EMBL" id="DXGF01000138">
    <property type="protein sequence ID" value="HIW84230.1"/>
    <property type="molecule type" value="Genomic_DNA"/>
</dbReference>
<evidence type="ECO:0000256" key="6">
    <source>
        <dbReference type="ARBA" id="ARBA00023316"/>
    </source>
</evidence>
<dbReference type="PANTHER" id="PTHR21581">
    <property type="entry name" value="D-ALANYL-D-ALANINE CARBOXYPEPTIDASE"/>
    <property type="match status" value="1"/>
</dbReference>
<dbReference type="GO" id="GO:0071555">
    <property type="term" value="P:cell wall organization"/>
    <property type="evidence" value="ECO:0007669"/>
    <property type="project" value="UniProtKB-KW"/>
</dbReference>
<keyword evidence="3" id="KW-0378">Hydrolase</keyword>
<keyword evidence="2" id="KW-0732">Signal</keyword>
<reference evidence="11" key="1">
    <citation type="journal article" date="2021" name="PeerJ">
        <title>Extensive microbial diversity within the chicken gut microbiome revealed by metagenomics and culture.</title>
        <authorList>
            <person name="Gilroy R."/>
            <person name="Ravi A."/>
            <person name="Getino M."/>
            <person name="Pursley I."/>
            <person name="Horton D.L."/>
            <person name="Alikhan N.F."/>
            <person name="Baker D."/>
            <person name="Gharbi K."/>
            <person name="Hall N."/>
            <person name="Watson M."/>
            <person name="Adriaenssens E.M."/>
            <person name="Foster-Nyarko E."/>
            <person name="Jarju S."/>
            <person name="Secka A."/>
            <person name="Antonio M."/>
            <person name="Oren A."/>
            <person name="Chaudhuri R.R."/>
            <person name="La Ragione R."/>
            <person name="Hildebrand F."/>
            <person name="Pallen M.J."/>
        </authorList>
    </citation>
    <scope>NUCLEOTIDE SEQUENCE</scope>
    <source>
        <strain evidence="11">ChiSxjej1B13-11762</strain>
    </source>
</reference>
<evidence type="ECO:0000259" key="10">
    <source>
        <dbReference type="Pfam" id="PF00768"/>
    </source>
</evidence>
<dbReference type="GO" id="GO:0009252">
    <property type="term" value="P:peptidoglycan biosynthetic process"/>
    <property type="evidence" value="ECO:0007669"/>
    <property type="project" value="UniProtKB-KW"/>
</dbReference>
<keyword evidence="11" id="KW-0121">Carboxypeptidase</keyword>
<comment type="caution">
    <text evidence="11">The sequence shown here is derived from an EMBL/GenBank/DDBJ whole genome shotgun (WGS) entry which is preliminary data.</text>
</comment>
<dbReference type="Proteomes" id="UP000824263">
    <property type="component" value="Unassembled WGS sequence"/>
</dbReference>
<dbReference type="InterPro" id="IPR001967">
    <property type="entry name" value="Peptidase_S11_N"/>
</dbReference>
<dbReference type="PRINTS" id="PR00725">
    <property type="entry name" value="DADACBPTASE1"/>
</dbReference>
<evidence type="ECO:0000313" key="12">
    <source>
        <dbReference type="Proteomes" id="UP000824263"/>
    </source>
</evidence>
<evidence type="ECO:0000256" key="9">
    <source>
        <dbReference type="RuleBase" id="RU004016"/>
    </source>
</evidence>
<keyword evidence="6" id="KW-0961">Cell wall biogenesis/degradation</keyword>
<feature type="binding site" evidence="8">
    <location>
        <position position="268"/>
    </location>
    <ligand>
        <name>substrate</name>
    </ligand>
</feature>
<organism evidence="11 12">
    <name type="scientific">Candidatus Dorea gallistercoris</name>
    <dbReference type="NCBI Taxonomy" id="2838542"/>
    <lineage>
        <taxon>Bacteria</taxon>
        <taxon>Bacillati</taxon>
        <taxon>Bacillota</taxon>
        <taxon>Clostridia</taxon>
        <taxon>Lachnospirales</taxon>
        <taxon>Lachnospiraceae</taxon>
        <taxon>Dorea</taxon>
    </lineage>
</organism>
<proteinExistence type="inferred from homology"/>
<dbReference type="PANTHER" id="PTHR21581:SF6">
    <property type="entry name" value="TRAFFICKING PROTEIN PARTICLE COMPLEX SUBUNIT 12"/>
    <property type="match status" value="1"/>
</dbReference>
<comment type="similarity">
    <text evidence="1 9">Belongs to the peptidase S11 family.</text>
</comment>
<evidence type="ECO:0000256" key="4">
    <source>
        <dbReference type="ARBA" id="ARBA00022960"/>
    </source>
</evidence>
<evidence type="ECO:0000256" key="5">
    <source>
        <dbReference type="ARBA" id="ARBA00022984"/>
    </source>
</evidence>
<dbReference type="InterPro" id="IPR012338">
    <property type="entry name" value="Beta-lactam/transpept-like"/>
</dbReference>
<name>A0A9D1RB71_9FIRM</name>
<dbReference type="InterPro" id="IPR018044">
    <property type="entry name" value="Peptidase_S11"/>
</dbReference>
<dbReference type="Pfam" id="PF00768">
    <property type="entry name" value="Peptidase_S11"/>
    <property type="match status" value="1"/>
</dbReference>
<sequence>MSLLFLVLCAVLVGILIFQYLFREEHRAAEYELEHYNQAYGTFPFLSADLCVASKDVELTAPLDETTFAAGGLFDLSDTETLYARRVNERVYPASTTKVMTALVALQNGNLEDVVTVSANAANRAADESTCDLKEGDQLTLEELLIGLLLQSGNDNAVAIAEHVAGSEEAFVEMMNAEAVRLLATHTHFVSPHGLQDEDHYTTAYDLYLIFNEAIKLEKFLEIIRLDSYNAHITHADGTEEDVTWEASNLYARGEAELPTAATVIGGKTGTTQKAGNCLILLSEDDAGNRYVSVIMGAESKDLLYTDMTALIDEGVAGAVSSE</sequence>
<dbReference type="Gene3D" id="3.40.710.10">
    <property type="entry name" value="DD-peptidase/beta-lactamase superfamily"/>
    <property type="match status" value="1"/>
</dbReference>
<evidence type="ECO:0000256" key="1">
    <source>
        <dbReference type="ARBA" id="ARBA00007164"/>
    </source>
</evidence>
<dbReference type="GO" id="GO:0008360">
    <property type="term" value="P:regulation of cell shape"/>
    <property type="evidence" value="ECO:0007669"/>
    <property type="project" value="UniProtKB-KW"/>
</dbReference>
<feature type="active site" description="Acyl-ester intermediate" evidence="7">
    <location>
        <position position="95"/>
    </location>
</feature>
<keyword evidence="5" id="KW-0573">Peptidoglycan synthesis</keyword>
<feature type="active site" evidence="7">
    <location>
        <position position="152"/>
    </location>
</feature>
<evidence type="ECO:0000256" key="8">
    <source>
        <dbReference type="PIRSR" id="PIRSR618044-2"/>
    </source>
</evidence>
<dbReference type="GO" id="GO:0006508">
    <property type="term" value="P:proteolysis"/>
    <property type="evidence" value="ECO:0007669"/>
    <property type="project" value="InterPro"/>
</dbReference>